<keyword evidence="2" id="KW-0812">Transmembrane</keyword>
<feature type="transmembrane region" description="Helical" evidence="2">
    <location>
        <begin position="160"/>
        <end position="177"/>
    </location>
</feature>
<keyword evidence="2" id="KW-0472">Membrane</keyword>
<evidence type="ECO:0008006" key="5">
    <source>
        <dbReference type="Google" id="ProtNLM"/>
    </source>
</evidence>
<dbReference type="RefSeq" id="WP_344812615.1">
    <property type="nucleotide sequence ID" value="NZ_BAAAYX010000009.1"/>
</dbReference>
<protein>
    <recommendedName>
        <fullName evidence="5">Magnesium transporter NIPA</fullName>
    </recommendedName>
</protein>
<evidence type="ECO:0000256" key="1">
    <source>
        <dbReference type="SAM" id="MobiDB-lite"/>
    </source>
</evidence>
<proteinExistence type="predicted"/>
<dbReference type="PANTHER" id="PTHR40761">
    <property type="entry name" value="CONSERVED INTEGRAL MEMBRANE ALANINE VALINE AND LEUCINE RICH PROTEIN-RELATED"/>
    <property type="match status" value="1"/>
</dbReference>
<feature type="transmembrane region" description="Helical" evidence="2">
    <location>
        <begin position="222"/>
        <end position="242"/>
    </location>
</feature>
<feature type="transmembrane region" description="Helical" evidence="2">
    <location>
        <begin position="46"/>
        <end position="65"/>
    </location>
</feature>
<sequence length="299" mass="30854">MYVVVLIALASAALFAVGSSLQHRSAGSAPTDSKRAMVATLLRRPGWVIGALLCATAFGLHALALSRGDLTVVQPIILSGIVFAVFARSAIDRRLPSRGEIGWAGVTWAGLALFIGMLRPLDPQPPQDDRAVIMVGVGLVVVAALGLAGRRSADQLRRGVLLATAAGTCFGLVAGLVKVTTVQASQGGWAVVAEWSTWVLIGVGAAAILLNQRAYQSTRLSVTAPVLNIAQLLVSLSFGLVVFSEQLFASPATVVFEVAGLAVMVLGVTRLATRAADDPGTEPEDGPGRSGLRTSGAAR</sequence>
<organism evidence="3 4">
    <name type="scientific">Microlunatus aurantiacus</name>
    <dbReference type="NCBI Taxonomy" id="446786"/>
    <lineage>
        <taxon>Bacteria</taxon>
        <taxon>Bacillati</taxon>
        <taxon>Actinomycetota</taxon>
        <taxon>Actinomycetes</taxon>
        <taxon>Propionibacteriales</taxon>
        <taxon>Propionibacteriaceae</taxon>
        <taxon>Microlunatus</taxon>
    </lineage>
</organism>
<evidence type="ECO:0000313" key="3">
    <source>
        <dbReference type="EMBL" id="GAA3705769.1"/>
    </source>
</evidence>
<dbReference type="Proteomes" id="UP001500051">
    <property type="component" value="Unassembled WGS sequence"/>
</dbReference>
<name>A0ABP7DHH7_9ACTN</name>
<keyword evidence="2" id="KW-1133">Transmembrane helix</keyword>
<dbReference type="PANTHER" id="PTHR40761:SF1">
    <property type="entry name" value="CONSERVED INTEGRAL MEMBRANE ALANINE VALINE AND LEUCINE RICH PROTEIN-RELATED"/>
    <property type="match status" value="1"/>
</dbReference>
<accession>A0ABP7DHH7</accession>
<keyword evidence="4" id="KW-1185">Reference proteome</keyword>
<feature type="transmembrane region" description="Helical" evidence="2">
    <location>
        <begin position="189"/>
        <end position="210"/>
    </location>
</feature>
<feature type="transmembrane region" description="Helical" evidence="2">
    <location>
        <begin position="248"/>
        <end position="268"/>
    </location>
</feature>
<comment type="caution">
    <text evidence="3">The sequence shown here is derived from an EMBL/GenBank/DDBJ whole genome shotgun (WGS) entry which is preliminary data.</text>
</comment>
<reference evidence="4" key="1">
    <citation type="journal article" date="2019" name="Int. J. Syst. Evol. Microbiol.">
        <title>The Global Catalogue of Microorganisms (GCM) 10K type strain sequencing project: providing services to taxonomists for standard genome sequencing and annotation.</title>
        <authorList>
            <consortium name="The Broad Institute Genomics Platform"/>
            <consortium name="The Broad Institute Genome Sequencing Center for Infectious Disease"/>
            <person name="Wu L."/>
            <person name="Ma J."/>
        </authorList>
    </citation>
    <scope>NUCLEOTIDE SEQUENCE [LARGE SCALE GENOMIC DNA]</scope>
    <source>
        <strain evidence="4">JCM 16548</strain>
    </source>
</reference>
<evidence type="ECO:0000256" key="2">
    <source>
        <dbReference type="SAM" id="Phobius"/>
    </source>
</evidence>
<feature type="transmembrane region" description="Helical" evidence="2">
    <location>
        <begin position="131"/>
        <end position="148"/>
    </location>
</feature>
<evidence type="ECO:0000313" key="4">
    <source>
        <dbReference type="Proteomes" id="UP001500051"/>
    </source>
</evidence>
<feature type="transmembrane region" description="Helical" evidence="2">
    <location>
        <begin position="101"/>
        <end position="119"/>
    </location>
</feature>
<dbReference type="EMBL" id="BAAAYX010000009">
    <property type="protein sequence ID" value="GAA3705769.1"/>
    <property type="molecule type" value="Genomic_DNA"/>
</dbReference>
<feature type="region of interest" description="Disordered" evidence="1">
    <location>
        <begin position="275"/>
        <end position="299"/>
    </location>
</feature>
<gene>
    <name evidence="3" type="ORF">GCM10022204_24150</name>
</gene>
<dbReference type="NCBIfam" id="NF038012">
    <property type="entry name" value="DMT_1"/>
    <property type="match status" value="1"/>
</dbReference>